<dbReference type="EMBL" id="LN831788">
    <property type="protein sequence ID" value="CQR59248.1"/>
    <property type="molecule type" value="Genomic_DNA"/>
</dbReference>
<proteinExistence type="predicted"/>
<protein>
    <submittedName>
        <fullName evidence="1">Sle1_081 protein</fullName>
    </submittedName>
</protein>
<organism evidence="1 2">
    <name type="scientific">Streptomyces leeuwenhoekii</name>
    <dbReference type="NCBI Taxonomy" id="1437453"/>
    <lineage>
        <taxon>Bacteria</taxon>
        <taxon>Bacillati</taxon>
        <taxon>Actinomycetota</taxon>
        <taxon>Actinomycetes</taxon>
        <taxon>Kitasatosporales</taxon>
        <taxon>Streptomycetaceae</taxon>
        <taxon>Streptomyces</taxon>
    </lineage>
</organism>
<reference evidence="2" key="1">
    <citation type="submission" date="2015-02" db="EMBL/GenBank/DDBJ databases">
        <authorList>
            <person name="Gomez-Escribano P.J."/>
        </authorList>
    </citation>
    <scope>NUCLEOTIDE SEQUENCE [LARGE SCALE GENOMIC DNA]</scope>
    <source>
        <strain evidence="2">C34 (DSM 42122 / NRRL B-24963)</strain>
        <plasmid evidence="2">pSLE1</plasmid>
    </source>
</reference>
<evidence type="ECO:0000313" key="2">
    <source>
        <dbReference type="Proteomes" id="UP000035016"/>
    </source>
</evidence>
<accession>A0A0F7VMF1</accession>
<gene>
    <name evidence="1" type="ORF">sle1_081</name>
</gene>
<dbReference type="PATRIC" id="fig|1437453.6.peg.7207"/>
<dbReference type="RefSeq" id="WP_047121281.1">
    <property type="nucleotide sequence ID" value="NZ_LN831788.1"/>
</dbReference>
<name>A0A0F7VMF1_STRLW</name>
<geneLocation type="plasmid" evidence="1 2">
    <name>pSLE1</name>
</geneLocation>
<evidence type="ECO:0000313" key="1">
    <source>
        <dbReference type="EMBL" id="CQR59248.1"/>
    </source>
</evidence>
<dbReference type="AlphaFoldDB" id="A0A0F7VMF1"/>
<dbReference type="Proteomes" id="UP000035016">
    <property type="component" value="Plasmid pSLE1"/>
</dbReference>
<keyword evidence="1" id="KW-0614">Plasmid</keyword>
<sequence>MPTSDTPQPQAVDYSGRPLTEGDTVAFISHDPICLRQGRIRIIGANDLCIESGAQLVVFPSVHAGWAETPARPLGGKSVPNEDVAHVRAYPHVALQPTEDGA</sequence>
<dbReference type="KEGG" id="sle:sle1_081"/>